<dbReference type="Proteomes" id="UP000245468">
    <property type="component" value="Chromosome"/>
</dbReference>
<evidence type="ECO:0000313" key="2">
    <source>
        <dbReference type="Proteomes" id="UP000245468"/>
    </source>
</evidence>
<dbReference type="RefSeq" id="WP_109324849.1">
    <property type="nucleotide sequence ID" value="NZ_CP029346.1"/>
</dbReference>
<name>A0A2S2DYT7_9BACT</name>
<reference evidence="2" key="1">
    <citation type="submission" date="2018-05" db="EMBL/GenBank/DDBJ databases">
        <title>Pseudarcicella sp. HME7025 Genome sequencing and assembly.</title>
        <authorList>
            <person name="Kim H."/>
            <person name="Kang H."/>
            <person name="Joh K."/>
        </authorList>
    </citation>
    <scope>NUCLEOTIDE SEQUENCE [LARGE SCALE GENOMIC DNA]</scope>
    <source>
        <strain evidence="2">HME7025</strain>
    </source>
</reference>
<dbReference type="AlphaFoldDB" id="A0A2S2DYT7"/>
<gene>
    <name evidence="1" type="ORF">HME7025_02673</name>
</gene>
<keyword evidence="2" id="KW-1185">Reference proteome</keyword>
<dbReference type="KEGG" id="psez:HME7025_02673"/>
<sequence length="100" mass="11972">MNDITSFRETLKLSSPPTNFNLILQSLWYDAKGDWDKAHAQVDQLNDRESAWVHAYLHRKEGDLWNADYWYTRAKKSRPHVSLDAEWEELISYFLKNEKK</sequence>
<evidence type="ECO:0000313" key="1">
    <source>
        <dbReference type="EMBL" id="AWL10513.1"/>
    </source>
</evidence>
<protein>
    <submittedName>
        <fullName evidence="1">Uncharacterized protein</fullName>
    </submittedName>
</protein>
<proteinExistence type="predicted"/>
<dbReference type="EMBL" id="CP029346">
    <property type="protein sequence ID" value="AWL10513.1"/>
    <property type="molecule type" value="Genomic_DNA"/>
</dbReference>
<organism evidence="1 2">
    <name type="scientific">Aquirufa nivalisilvae</name>
    <dbReference type="NCBI Taxonomy" id="2516557"/>
    <lineage>
        <taxon>Bacteria</taxon>
        <taxon>Pseudomonadati</taxon>
        <taxon>Bacteroidota</taxon>
        <taxon>Cytophagia</taxon>
        <taxon>Cytophagales</taxon>
        <taxon>Flectobacillaceae</taxon>
        <taxon>Aquirufa</taxon>
    </lineage>
</organism>
<dbReference type="OrthoDB" id="370799at2"/>
<accession>A0A2S2DYT7</accession>